<sequence length="196" mass="20611">GVCVEQCRGDQDCVAGEKCVSNGFSDASSLAGICEFQCFRDRDCGAGRQCVSEGCNRVCSPAPEASIGICVQRCRGHWDCGAGERCIRRGCSRICSPVRTAGVGICLDQCQGHRDCPAGSRCVSNGCGRVCSPTQDRQAEQRPGTCPRVPEGMFGTCAERCTGDGSCPPGQKCCSNGCGKSCQVPDLDFTISLDDK</sequence>
<dbReference type="EMBL" id="JH880399">
    <property type="protein sequence ID" value="ELR61914.1"/>
    <property type="molecule type" value="Genomic_DNA"/>
</dbReference>
<dbReference type="GO" id="GO:0019731">
    <property type="term" value="P:antibacterial humoral response"/>
    <property type="evidence" value="ECO:0007669"/>
    <property type="project" value="TreeGrafter"/>
</dbReference>
<evidence type="ECO:0000259" key="2">
    <source>
        <dbReference type="PROSITE" id="PS51390"/>
    </source>
</evidence>
<dbReference type="Pfam" id="PF00095">
    <property type="entry name" value="WAP"/>
    <property type="match status" value="2"/>
</dbReference>
<dbReference type="InterPro" id="IPR008197">
    <property type="entry name" value="WAP_dom"/>
</dbReference>
<dbReference type="Proteomes" id="UP000011080">
    <property type="component" value="Unassembled WGS sequence"/>
</dbReference>
<dbReference type="AlphaFoldDB" id="L8J2Q3"/>
<name>L8J2Q3_9CETA</name>
<evidence type="ECO:0000256" key="1">
    <source>
        <dbReference type="ARBA" id="ARBA00022690"/>
    </source>
</evidence>
<reference evidence="3 4" key="1">
    <citation type="journal article" date="2012" name="Nat. Genet.">
        <title>The yak genome and adaptation to life at high altitude.</title>
        <authorList>
            <person name="Qiu Q."/>
            <person name="Zhang G."/>
            <person name="Ma T."/>
            <person name="Qian W."/>
            <person name="Wang J."/>
            <person name="Ye Z."/>
            <person name="Cao C."/>
            <person name="Hu Q."/>
            <person name="Kim J."/>
            <person name="Larkin D.M."/>
            <person name="Auvil L."/>
            <person name="Capitanu B."/>
            <person name="Ma J."/>
            <person name="Lewin H.A."/>
            <person name="Qian X."/>
            <person name="Lang Y."/>
            <person name="Zhou R."/>
            <person name="Wang L."/>
            <person name="Wang K."/>
            <person name="Xia J."/>
            <person name="Liao S."/>
            <person name="Pan S."/>
            <person name="Lu X."/>
            <person name="Hou H."/>
            <person name="Wang Y."/>
            <person name="Zang X."/>
            <person name="Yin Y."/>
            <person name="Ma H."/>
            <person name="Zhang J."/>
            <person name="Wang Z."/>
            <person name="Zhang Y."/>
            <person name="Zhang D."/>
            <person name="Yonezawa T."/>
            <person name="Hasegawa M."/>
            <person name="Zhong Y."/>
            <person name="Liu W."/>
            <person name="Zhang Y."/>
            <person name="Huang Z."/>
            <person name="Zhang S."/>
            <person name="Long R."/>
            <person name="Yang H."/>
            <person name="Wang J."/>
            <person name="Lenstra J.A."/>
            <person name="Cooper D.N."/>
            <person name="Wu Y."/>
            <person name="Wang J."/>
            <person name="Shi P."/>
            <person name="Wang J."/>
            <person name="Liu J."/>
        </authorList>
    </citation>
    <scope>NUCLEOTIDE SEQUENCE [LARGE SCALE GENOMIC DNA]</scope>
    <source>
        <strain evidence="4">yakQH1</strain>
    </source>
</reference>
<dbReference type="InterPro" id="IPR050514">
    <property type="entry name" value="WAP_four-disulfide_core"/>
</dbReference>
<dbReference type="Gene3D" id="3.30.40.170">
    <property type="match status" value="2"/>
</dbReference>
<feature type="domain" description="WAP" evidence="2">
    <location>
        <begin position="139"/>
        <end position="186"/>
    </location>
</feature>
<dbReference type="PRINTS" id="PR00003">
    <property type="entry name" value="4DISULPHCORE"/>
</dbReference>
<protein>
    <submittedName>
        <fullName evidence="3">Extracellular peptidase inhibitor</fullName>
    </submittedName>
</protein>
<dbReference type="PANTHER" id="PTHR19441">
    <property type="entry name" value="WHEY ACDIC PROTEIN WAP"/>
    <property type="match status" value="1"/>
</dbReference>
<dbReference type="CDD" id="cd00199">
    <property type="entry name" value="WAP"/>
    <property type="match status" value="1"/>
</dbReference>
<dbReference type="InterPro" id="IPR053758">
    <property type="entry name" value="CPA_Inhibitor_I44"/>
</dbReference>
<dbReference type="GO" id="GO:0005615">
    <property type="term" value="C:extracellular space"/>
    <property type="evidence" value="ECO:0007669"/>
    <property type="project" value="TreeGrafter"/>
</dbReference>
<dbReference type="SUPFAM" id="SSF57256">
    <property type="entry name" value="Elafin-like"/>
    <property type="match status" value="1"/>
</dbReference>
<evidence type="ECO:0000313" key="4">
    <source>
        <dbReference type="Proteomes" id="UP000011080"/>
    </source>
</evidence>
<dbReference type="PANTHER" id="PTHR19441:SF91">
    <property type="entry name" value="WAP DOMAIN-CONTAINING PROTEIN"/>
    <property type="match status" value="1"/>
</dbReference>
<gene>
    <name evidence="3" type="ORF">M91_17479</name>
</gene>
<feature type="domain" description="WAP" evidence="2">
    <location>
        <begin position="85"/>
        <end position="134"/>
    </location>
</feature>
<evidence type="ECO:0000313" key="3">
    <source>
        <dbReference type="EMBL" id="ELR61914.1"/>
    </source>
</evidence>
<dbReference type="PROSITE" id="PS51390">
    <property type="entry name" value="WAP"/>
    <property type="match status" value="2"/>
</dbReference>
<feature type="non-terminal residue" evidence="3">
    <location>
        <position position="196"/>
    </location>
</feature>
<dbReference type="InterPro" id="IPR036645">
    <property type="entry name" value="Elafin-like_sf"/>
</dbReference>
<accession>L8J2Q3</accession>
<dbReference type="GO" id="GO:0004867">
    <property type="term" value="F:serine-type endopeptidase inhibitor activity"/>
    <property type="evidence" value="ECO:0007669"/>
    <property type="project" value="TreeGrafter"/>
</dbReference>
<keyword evidence="1" id="KW-0646">Protease inhibitor</keyword>
<dbReference type="Gene3D" id="4.10.75.10">
    <property type="entry name" value="Elafin-like"/>
    <property type="match status" value="1"/>
</dbReference>
<proteinExistence type="predicted"/>
<organism evidence="3 4">
    <name type="scientific">Bos mutus</name>
    <name type="common">wild yak</name>
    <dbReference type="NCBI Taxonomy" id="72004"/>
    <lineage>
        <taxon>Eukaryota</taxon>
        <taxon>Metazoa</taxon>
        <taxon>Chordata</taxon>
        <taxon>Craniata</taxon>
        <taxon>Vertebrata</taxon>
        <taxon>Euteleostomi</taxon>
        <taxon>Mammalia</taxon>
        <taxon>Eutheria</taxon>
        <taxon>Laurasiatheria</taxon>
        <taxon>Artiodactyla</taxon>
        <taxon>Ruminantia</taxon>
        <taxon>Pecora</taxon>
        <taxon>Bovidae</taxon>
        <taxon>Bovinae</taxon>
        <taxon>Bos</taxon>
    </lineage>
</organism>
<dbReference type="SMART" id="SM00217">
    <property type="entry name" value="WAP"/>
    <property type="match status" value="2"/>
</dbReference>
<dbReference type="GO" id="GO:0045087">
    <property type="term" value="P:innate immune response"/>
    <property type="evidence" value="ECO:0007669"/>
    <property type="project" value="TreeGrafter"/>
</dbReference>